<keyword evidence="1" id="KW-0808">Transferase</keyword>
<evidence type="ECO:0000259" key="3">
    <source>
        <dbReference type="PROSITE" id="PS51464"/>
    </source>
</evidence>
<feature type="domain" description="SIS" evidence="3">
    <location>
        <begin position="202"/>
        <end position="333"/>
    </location>
</feature>
<dbReference type="InterPro" id="IPR035490">
    <property type="entry name" value="GlmS/FrlB_SIS"/>
</dbReference>
<dbReference type="CDD" id="cd05008">
    <property type="entry name" value="SIS_GlmS_GlmD_1"/>
    <property type="match status" value="1"/>
</dbReference>
<dbReference type="RefSeq" id="WP_119828789.1">
    <property type="nucleotide sequence ID" value="NZ_QYUL01000001.1"/>
</dbReference>
<dbReference type="GO" id="GO:0008483">
    <property type="term" value="F:transaminase activity"/>
    <property type="evidence" value="ECO:0007669"/>
    <property type="project" value="UniProtKB-KW"/>
</dbReference>
<protein>
    <submittedName>
        <fullName evidence="4">SIS domain-containing protein</fullName>
    </submittedName>
</protein>
<dbReference type="PROSITE" id="PS51464">
    <property type="entry name" value="SIS"/>
    <property type="match status" value="2"/>
</dbReference>
<sequence length="348" mass="36053">MTSFILSGSDPRMAFEAAESADTITRLVAHATPALAALGERLRASPPPVVVTCARGSSDHASLYGKYLIETHLDVPVASVGPSIASIYDRQLRVKGALFIVVSQSGRSPDLLSLTRSARAAGAIVLGFVNDLDSPLPGLCDLCVPLSAGPELSVAATKSCLAAMASFLLLAAQWSQNPALLAEVAALPDTLRQAATLDWHTPLQALTRVNDLYIVGRGAGFGVANEMALKCKETSRLHAEAVSAAEVLHGPLALVGPGFPVLALSQPDASADTTRHIVERIVGLGGPVLTTLPDVAGSVTLPTVPDVGPATAPLAALQSFYMAIGRVARERGLDPDAPANLRKVTETI</sequence>
<dbReference type="Gene3D" id="3.40.50.10490">
    <property type="entry name" value="Glucose-6-phosphate isomerase like protein, domain 1"/>
    <property type="match status" value="2"/>
</dbReference>
<name>A0A418VZF3_9PROT</name>
<dbReference type="InterPro" id="IPR035466">
    <property type="entry name" value="GlmS/AgaS_SIS"/>
</dbReference>
<keyword evidence="1" id="KW-0032">Aminotransferase</keyword>
<comment type="caution">
    <text evidence="4">The sequence shown here is derived from an EMBL/GenBank/DDBJ whole genome shotgun (WGS) entry which is preliminary data.</text>
</comment>
<dbReference type="AlphaFoldDB" id="A0A418VZF3"/>
<dbReference type="GO" id="GO:1901135">
    <property type="term" value="P:carbohydrate derivative metabolic process"/>
    <property type="evidence" value="ECO:0007669"/>
    <property type="project" value="InterPro"/>
</dbReference>
<dbReference type="InterPro" id="IPR046348">
    <property type="entry name" value="SIS_dom_sf"/>
</dbReference>
<dbReference type="CDD" id="cd05009">
    <property type="entry name" value="SIS_GlmS_GlmD_2"/>
    <property type="match status" value="1"/>
</dbReference>
<evidence type="ECO:0000313" key="4">
    <source>
        <dbReference type="EMBL" id="RJF83145.1"/>
    </source>
</evidence>
<evidence type="ECO:0000313" key="5">
    <source>
        <dbReference type="Proteomes" id="UP000283458"/>
    </source>
</evidence>
<dbReference type="PANTHER" id="PTHR10937">
    <property type="entry name" value="GLUCOSAMINE--FRUCTOSE-6-PHOSPHATE AMINOTRANSFERASE, ISOMERIZING"/>
    <property type="match status" value="1"/>
</dbReference>
<keyword evidence="2" id="KW-0677">Repeat</keyword>
<organism evidence="4 5">
    <name type="scientific">Azospirillum cavernae</name>
    <dbReference type="NCBI Taxonomy" id="2320860"/>
    <lineage>
        <taxon>Bacteria</taxon>
        <taxon>Pseudomonadati</taxon>
        <taxon>Pseudomonadota</taxon>
        <taxon>Alphaproteobacteria</taxon>
        <taxon>Rhodospirillales</taxon>
        <taxon>Azospirillaceae</taxon>
        <taxon>Azospirillum</taxon>
    </lineage>
</organism>
<dbReference type="Proteomes" id="UP000283458">
    <property type="component" value="Unassembled WGS sequence"/>
</dbReference>
<gene>
    <name evidence="4" type="ORF">D3877_00080</name>
</gene>
<keyword evidence="5" id="KW-1185">Reference proteome</keyword>
<proteinExistence type="predicted"/>
<dbReference type="GO" id="GO:0097367">
    <property type="term" value="F:carbohydrate derivative binding"/>
    <property type="evidence" value="ECO:0007669"/>
    <property type="project" value="InterPro"/>
</dbReference>
<evidence type="ECO:0000256" key="2">
    <source>
        <dbReference type="ARBA" id="ARBA00022737"/>
    </source>
</evidence>
<dbReference type="OrthoDB" id="9761808at2"/>
<dbReference type="SUPFAM" id="SSF53697">
    <property type="entry name" value="SIS domain"/>
    <property type="match status" value="1"/>
</dbReference>
<dbReference type="InterPro" id="IPR001347">
    <property type="entry name" value="SIS_dom"/>
</dbReference>
<reference evidence="4 5" key="1">
    <citation type="submission" date="2018-09" db="EMBL/GenBank/DDBJ databases">
        <authorList>
            <person name="Zhu H."/>
        </authorList>
    </citation>
    <scope>NUCLEOTIDE SEQUENCE [LARGE SCALE GENOMIC DNA]</scope>
    <source>
        <strain evidence="4 5">K2W22B-5</strain>
    </source>
</reference>
<dbReference type="EMBL" id="QYUL01000001">
    <property type="protein sequence ID" value="RJF83145.1"/>
    <property type="molecule type" value="Genomic_DNA"/>
</dbReference>
<accession>A0A418VZF3</accession>
<dbReference type="PANTHER" id="PTHR10937:SF8">
    <property type="entry name" value="AMINOTRANSFERASE-RELATED"/>
    <property type="match status" value="1"/>
</dbReference>
<evidence type="ECO:0000256" key="1">
    <source>
        <dbReference type="ARBA" id="ARBA00022576"/>
    </source>
</evidence>
<dbReference type="Pfam" id="PF01380">
    <property type="entry name" value="SIS"/>
    <property type="match status" value="2"/>
</dbReference>
<feature type="domain" description="SIS" evidence="3">
    <location>
        <begin position="38"/>
        <end position="191"/>
    </location>
</feature>